<evidence type="ECO:0000313" key="2">
    <source>
        <dbReference type="EMBL" id="GLK65272.1"/>
    </source>
</evidence>
<name>A0AAD3P0C7_9RHOB</name>
<dbReference type="RefSeq" id="WP_085503013.1">
    <property type="nucleotide sequence ID" value="NZ_BSFH01000078.1"/>
</dbReference>
<proteinExistence type="predicted"/>
<evidence type="ECO:0000313" key="3">
    <source>
        <dbReference type="Proteomes" id="UP001143349"/>
    </source>
</evidence>
<reference evidence="2" key="2">
    <citation type="submission" date="2023-01" db="EMBL/GenBank/DDBJ databases">
        <authorList>
            <person name="Sun Q."/>
            <person name="Evtushenko L."/>
        </authorList>
    </citation>
    <scope>NUCLEOTIDE SEQUENCE</scope>
    <source>
        <strain evidence="2">VKM B-2222</strain>
    </source>
</reference>
<comment type="caution">
    <text evidence="2">The sequence shown here is derived from an EMBL/GenBank/DDBJ whole genome shotgun (WGS) entry which is preliminary data.</text>
</comment>
<gene>
    <name evidence="2" type="ORF">GCM10017635_27460</name>
</gene>
<feature type="signal peptide" evidence="1">
    <location>
        <begin position="1"/>
        <end position="21"/>
    </location>
</feature>
<dbReference type="InterPro" id="IPR035242">
    <property type="entry name" value="DUF5329"/>
</dbReference>
<organism evidence="2 3">
    <name type="scientific">Paracoccus kondratievae</name>
    <dbReference type="NCBI Taxonomy" id="135740"/>
    <lineage>
        <taxon>Bacteria</taxon>
        <taxon>Pseudomonadati</taxon>
        <taxon>Pseudomonadota</taxon>
        <taxon>Alphaproteobacteria</taxon>
        <taxon>Rhodobacterales</taxon>
        <taxon>Paracoccaceae</taxon>
        <taxon>Paracoccus</taxon>
    </lineage>
</organism>
<feature type="chain" id="PRO_5042175949" description="DUF5329 domain-containing protein" evidence="1">
    <location>
        <begin position="22"/>
        <end position="121"/>
    </location>
</feature>
<dbReference type="Proteomes" id="UP001143349">
    <property type="component" value="Unassembled WGS sequence"/>
</dbReference>
<keyword evidence="1" id="KW-0732">Signal</keyword>
<evidence type="ECO:0000256" key="1">
    <source>
        <dbReference type="SAM" id="SignalP"/>
    </source>
</evidence>
<keyword evidence="3" id="KW-1185">Reference proteome</keyword>
<protein>
    <recommendedName>
        <fullName evidence="4">DUF5329 domain-containing protein</fullName>
    </recommendedName>
</protein>
<sequence>MSAMKPAALALLVALAHPAQAEAPPPVVAQEIEALLDSIESSGCRFNRNGTWYAAEKVRPHLQTKLDYIAKRGKLTSTEQFIDLAASKSSVSGKPYLIQCGSDPEQASRAWLLQKLKALRS</sequence>
<reference evidence="2" key="1">
    <citation type="journal article" date="2014" name="Int. J. Syst. Evol. Microbiol.">
        <title>Complete genome sequence of Corynebacterium casei LMG S-19264T (=DSM 44701T), isolated from a smear-ripened cheese.</title>
        <authorList>
            <consortium name="US DOE Joint Genome Institute (JGI-PGF)"/>
            <person name="Walter F."/>
            <person name="Albersmeier A."/>
            <person name="Kalinowski J."/>
            <person name="Ruckert C."/>
        </authorList>
    </citation>
    <scope>NUCLEOTIDE SEQUENCE</scope>
    <source>
        <strain evidence="2">VKM B-2222</strain>
    </source>
</reference>
<dbReference type="EMBL" id="BSFH01000078">
    <property type="protein sequence ID" value="GLK65272.1"/>
    <property type="molecule type" value="Genomic_DNA"/>
</dbReference>
<accession>A0AAD3P0C7</accession>
<dbReference type="Pfam" id="PF17263">
    <property type="entry name" value="DUF5329"/>
    <property type="match status" value="1"/>
</dbReference>
<dbReference type="AlphaFoldDB" id="A0AAD3P0C7"/>
<evidence type="ECO:0008006" key="4">
    <source>
        <dbReference type="Google" id="ProtNLM"/>
    </source>
</evidence>